<name>A0AC61NF77_9BACT</name>
<protein>
    <submittedName>
        <fullName evidence="1">Fe-S cluster assembly protein SufD</fullName>
    </submittedName>
</protein>
<dbReference type="Proteomes" id="UP000826212">
    <property type="component" value="Chromosome"/>
</dbReference>
<sequence length="455" mass="50910">MSDNKALNTATSLLHDLYQKKSDAIAKSSSDLMNIHREKALEAFLSQGVPSKKVENYKYTSLTEVFEKTWEVVTSPEEAIVNIEEVFQCDVPDLETYNILAVNGWYYTHNQHEGLPEGVTVCSMKDAVKNHTDKVLEVLGKYTDSSKDPVLALNTMFAQDGIFIHVDKGVVLERPLQVINLLSSKEDRLCSQRNVVILEPNSQIKVAVCDHTLTSNSFVFSNMTEVLVKENASMDMYNVQNQSDQTVNLCGINIEQHKNSNVLTHAVVLHGGLVRNNLTINLNGENANASMYGISVADQHQHIDNFTTIYHSKPYCNSKQVYKNVMSGESEGVFTGCINVMPYAEKTAAFQQNNSLLLTDTAKMNSKPQLIIDNDDVKCSHGATVGQIDEEALFYLRSRGIVEDEARLMMIFAFAHDVLTNLRIDALRDRIDQLLERRLRGEESPCDSCAIDCNS</sequence>
<keyword evidence="2" id="KW-1185">Reference proteome</keyword>
<accession>A0AC61NF77</accession>
<dbReference type="EMBL" id="CP081303">
    <property type="protein sequence ID" value="QZE14246.1"/>
    <property type="molecule type" value="Genomic_DNA"/>
</dbReference>
<evidence type="ECO:0000313" key="1">
    <source>
        <dbReference type="EMBL" id="QZE14246.1"/>
    </source>
</evidence>
<reference evidence="1" key="1">
    <citation type="submission" date="2021-08" db="EMBL/GenBank/DDBJ databases">
        <title>Novel anaerobic bacterium isolated from sea squirt in East Sea, Republic of Korea.</title>
        <authorList>
            <person name="Nguyen T.H."/>
            <person name="Li Z."/>
            <person name="Lee Y.-J."/>
            <person name="Ko J."/>
            <person name="Kim S.-G."/>
        </authorList>
    </citation>
    <scope>NUCLEOTIDE SEQUENCE</scope>
    <source>
        <strain evidence="1">KCTC 25031</strain>
    </source>
</reference>
<organism evidence="1 2">
    <name type="scientific">Halosquirtibacter laminarini</name>
    <dbReference type="NCBI Taxonomy" id="3374600"/>
    <lineage>
        <taxon>Bacteria</taxon>
        <taxon>Pseudomonadati</taxon>
        <taxon>Bacteroidota</taxon>
        <taxon>Bacteroidia</taxon>
        <taxon>Marinilabiliales</taxon>
        <taxon>Prolixibacteraceae</taxon>
        <taxon>Halosquirtibacter</taxon>
    </lineage>
</organism>
<evidence type="ECO:0000313" key="2">
    <source>
        <dbReference type="Proteomes" id="UP000826212"/>
    </source>
</evidence>
<gene>
    <name evidence="1" type="primary">sufD</name>
    <name evidence="1" type="ORF">K4L44_17310</name>
</gene>
<proteinExistence type="predicted"/>